<dbReference type="Gene3D" id="2.20.25.10">
    <property type="match status" value="1"/>
</dbReference>
<organism evidence="2 3">
    <name type="scientific">Coemansia asiatica</name>
    <dbReference type="NCBI Taxonomy" id="1052880"/>
    <lineage>
        <taxon>Eukaryota</taxon>
        <taxon>Fungi</taxon>
        <taxon>Fungi incertae sedis</taxon>
        <taxon>Zoopagomycota</taxon>
        <taxon>Kickxellomycotina</taxon>
        <taxon>Kickxellomycetes</taxon>
        <taxon>Kickxellales</taxon>
        <taxon>Kickxellaceae</taxon>
        <taxon>Coemansia</taxon>
    </lineage>
</organism>
<evidence type="ECO:0000313" key="2">
    <source>
        <dbReference type="EMBL" id="KAJ1643241.1"/>
    </source>
</evidence>
<evidence type="ECO:0008006" key="4">
    <source>
        <dbReference type="Google" id="ProtNLM"/>
    </source>
</evidence>
<dbReference type="SUPFAM" id="SSF82784">
    <property type="entry name" value="OsmC-like"/>
    <property type="match status" value="1"/>
</dbReference>
<dbReference type="PANTHER" id="PTHR33797:SF2">
    <property type="entry name" value="ORGANIC HYDROPEROXIDE RESISTANCE PROTEIN-LIKE"/>
    <property type="match status" value="1"/>
</dbReference>
<dbReference type="InterPro" id="IPR036102">
    <property type="entry name" value="OsmC/Ohrsf"/>
</dbReference>
<name>A0A9W7XI42_9FUNG</name>
<evidence type="ECO:0000313" key="3">
    <source>
        <dbReference type="Proteomes" id="UP001145021"/>
    </source>
</evidence>
<dbReference type="EMBL" id="JANBOH010000276">
    <property type="protein sequence ID" value="KAJ1643241.1"/>
    <property type="molecule type" value="Genomic_DNA"/>
</dbReference>
<comment type="similarity">
    <text evidence="1">Belongs to the OsmC/Ohr family.</text>
</comment>
<dbReference type="Proteomes" id="UP001145021">
    <property type="component" value="Unassembled WGS sequence"/>
</dbReference>
<evidence type="ECO:0000256" key="1">
    <source>
        <dbReference type="ARBA" id="ARBA00007378"/>
    </source>
</evidence>
<gene>
    <name evidence="2" type="ORF">LPJ64_004960</name>
</gene>
<proteinExistence type="inferred from homology"/>
<dbReference type="PANTHER" id="PTHR33797">
    <property type="entry name" value="ORGANIC HYDROPEROXIDE RESISTANCE PROTEIN-LIKE"/>
    <property type="match status" value="1"/>
</dbReference>
<dbReference type="NCBIfam" id="TIGR03561">
    <property type="entry name" value="organ_hyd_perox"/>
    <property type="match status" value="1"/>
</dbReference>
<dbReference type="AlphaFoldDB" id="A0A9W7XI42"/>
<protein>
    <recommendedName>
        <fullName evidence="4">Organic hydroperoxide resistance protein</fullName>
    </recommendedName>
</protein>
<comment type="caution">
    <text evidence="2">The sequence shown here is derived from an EMBL/GenBank/DDBJ whole genome shotgun (WGS) entry which is preliminary data.</text>
</comment>
<dbReference type="Gene3D" id="3.30.300.20">
    <property type="match status" value="1"/>
</dbReference>
<keyword evidence="3" id="KW-1185">Reference proteome</keyword>
<dbReference type="GO" id="GO:0006979">
    <property type="term" value="P:response to oxidative stress"/>
    <property type="evidence" value="ECO:0007669"/>
    <property type="project" value="InterPro"/>
</dbReference>
<dbReference type="Pfam" id="PF02566">
    <property type="entry name" value="OsmC"/>
    <property type="match status" value="1"/>
</dbReference>
<dbReference type="InterPro" id="IPR015946">
    <property type="entry name" value="KH_dom-like_a/b"/>
</dbReference>
<accession>A0A9W7XI42</accession>
<reference evidence="2" key="1">
    <citation type="submission" date="2022-07" db="EMBL/GenBank/DDBJ databases">
        <title>Phylogenomic reconstructions and comparative analyses of Kickxellomycotina fungi.</title>
        <authorList>
            <person name="Reynolds N.K."/>
            <person name="Stajich J.E."/>
            <person name="Barry K."/>
            <person name="Grigoriev I.V."/>
            <person name="Crous P."/>
            <person name="Smith M.E."/>
        </authorList>
    </citation>
    <scope>NUCLEOTIDE SEQUENCE</scope>
    <source>
        <strain evidence="2">NBRC 105413</strain>
    </source>
</reference>
<dbReference type="InterPro" id="IPR003718">
    <property type="entry name" value="OsmC/Ohr_fam"/>
</dbReference>
<sequence>MISSSVARVFASRASSAIKTSRTLAVPTAATGRRFISIRPIYTAEATATGGRNGRAVSSDNVLDVQLTLPKALGGPGDAGKTNPEQLFAAGYSACFQGAMGLAAKNLNVALPETNTVTGIVHIGKDSAGGLGLSVELRINAPGLDKETTQKVVDLAHTICPYSRATKGNIDVKLSVV</sequence>
<dbReference type="InterPro" id="IPR019953">
    <property type="entry name" value="OHR"/>
</dbReference>